<dbReference type="RefSeq" id="WP_069968336.1">
    <property type="nucleotide sequence ID" value="NZ_CM124774.1"/>
</dbReference>
<protein>
    <recommendedName>
        <fullName evidence="2">site-specific DNA-methyltransferase (cytosine-N(4)-specific)</fullName>
        <ecNumber evidence="2">2.1.1.113</ecNumber>
    </recommendedName>
</protein>
<keyword evidence="7" id="KW-0238">DNA-binding</keyword>
<dbReference type="SUPFAM" id="SSF53335">
    <property type="entry name" value="S-adenosyl-L-methionine-dependent methyltransferases"/>
    <property type="match status" value="2"/>
</dbReference>
<dbReference type="Gene3D" id="3.40.50.150">
    <property type="entry name" value="Vaccinia Virus protein VP39"/>
    <property type="match status" value="2"/>
</dbReference>
<comment type="catalytic activity">
    <reaction evidence="8">
        <text>a 2'-deoxycytidine in DNA + S-adenosyl-L-methionine = an N(4)-methyl-2'-deoxycytidine in DNA + S-adenosyl-L-homocysteine + H(+)</text>
        <dbReference type="Rhea" id="RHEA:16857"/>
        <dbReference type="Rhea" id="RHEA-COMP:11369"/>
        <dbReference type="Rhea" id="RHEA-COMP:13674"/>
        <dbReference type="ChEBI" id="CHEBI:15378"/>
        <dbReference type="ChEBI" id="CHEBI:57856"/>
        <dbReference type="ChEBI" id="CHEBI:59789"/>
        <dbReference type="ChEBI" id="CHEBI:85452"/>
        <dbReference type="ChEBI" id="CHEBI:137933"/>
        <dbReference type="EC" id="2.1.1.113"/>
    </reaction>
</comment>
<evidence type="ECO:0000313" key="10">
    <source>
        <dbReference type="EMBL" id="OEJ74041.1"/>
    </source>
</evidence>
<keyword evidence="6" id="KW-0680">Restriction system</keyword>
<dbReference type="GO" id="GO:0032259">
    <property type="term" value="P:methylation"/>
    <property type="evidence" value="ECO:0007669"/>
    <property type="project" value="UniProtKB-KW"/>
</dbReference>
<accession>A0A1E5QHF5</accession>
<proteinExistence type="inferred from homology"/>
<reference evidence="10" key="1">
    <citation type="submission" date="2016-09" db="EMBL/GenBank/DDBJ databases">
        <title>Draft genome of thermotolerant cyanobacterium Desertifilum sp. strain IPPAS B-1220.</title>
        <authorList>
            <person name="Sinetova M.A."/>
            <person name="Bolakhan K."/>
            <person name="Zayadan B.K."/>
            <person name="Mironov K.S."/>
            <person name="Ustinova V."/>
            <person name="Kupriyanova E.V."/>
            <person name="Sidorov R.A."/>
            <person name="Skrypnik A.N."/>
            <person name="Gogoleva N.E."/>
            <person name="Gogolev Y.V."/>
            <person name="Los D.A."/>
        </authorList>
    </citation>
    <scope>NUCLEOTIDE SEQUENCE [LARGE SCALE GENOMIC DNA]</scope>
    <source>
        <strain evidence="10">IPPAS B-1220</strain>
    </source>
</reference>
<dbReference type="GO" id="GO:0008170">
    <property type="term" value="F:N-methyltransferase activity"/>
    <property type="evidence" value="ECO:0007669"/>
    <property type="project" value="InterPro"/>
</dbReference>
<comment type="caution">
    <text evidence="10">The sequence shown here is derived from an EMBL/GenBank/DDBJ whole genome shotgun (WGS) entry which is preliminary data.</text>
</comment>
<dbReference type="EMBL" id="MJGC01000074">
    <property type="protein sequence ID" value="OEJ74041.1"/>
    <property type="molecule type" value="Genomic_DNA"/>
</dbReference>
<evidence type="ECO:0000256" key="2">
    <source>
        <dbReference type="ARBA" id="ARBA00012185"/>
    </source>
</evidence>
<sequence length="437" mass="49645">MTTPFQLQLFNWVPESPQNPQSKIIEARSGTFRDNLKLPVHRWFRYSAGFSADWVEKIMTELKPQTILDPFVGSGTVSIASDRLGIKSYGVEAHPFVYKLAKGKLSWGVNIQEFLSAASNLQEIALNLQPNLPDNIPALLKKCYTEEVLIDLFRIKEAYLELAPCLSEELQSLTFLAISASLRASSHVGTAQWQYILPNHRKTKVNQPFEALEKQVDLMQEDMYYLQSLAPVSQANLMQGDARVLTTIPDCSIDLVITSPPYANNYDYADATRLEMTFWGEVNSWGDLHEVVRKFLLCSSSQHASKERLNLDSLISNSILSPIRNELAPICQDLAKIREQKAGNKAYHTMIAAYFVDMGQVFYSLRRVTQSRGKICFVIGDSAPYGVYVPVEKWLGKLAIAAGFESWSFEQIRQRNTKWKNRKHNVPLQEGWLWIEA</sequence>
<dbReference type="GO" id="GO:0009307">
    <property type="term" value="P:DNA restriction-modification system"/>
    <property type="evidence" value="ECO:0007669"/>
    <property type="project" value="UniProtKB-KW"/>
</dbReference>
<evidence type="ECO:0000256" key="8">
    <source>
        <dbReference type="ARBA" id="ARBA00049120"/>
    </source>
</evidence>
<organism evidence="10">
    <name type="scientific">Desertifilum tharense IPPAS B-1220</name>
    <dbReference type="NCBI Taxonomy" id="1781255"/>
    <lineage>
        <taxon>Bacteria</taxon>
        <taxon>Bacillati</taxon>
        <taxon>Cyanobacteriota</taxon>
        <taxon>Cyanophyceae</taxon>
        <taxon>Desertifilales</taxon>
        <taxon>Desertifilaceae</taxon>
        <taxon>Desertifilum</taxon>
    </lineage>
</organism>
<dbReference type="PROSITE" id="PS00093">
    <property type="entry name" value="N4_MTASE"/>
    <property type="match status" value="1"/>
</dbReference>
<evidence type="ECO:0000259" key="9">
    <source>
        <dbReference type="Pfam" id="PF01555"/>
    </source>
</evidence>
<dbReference type="InterPro" id="IPR017985">
    <property type="entry name" value="MeTrfase_CN4_CS"/>
</dbReference>
<evidence type="ECO:0000256" key="1">
    <source>
        <dbReference type="ARBA" id="ARBA00010203"/>
    </source>
</evidence>
<name>A0A1E5QHF5_9CYAN</name>
<dbReference type="GO" id="GO:0003677">
    <property type="term" value="F:DNA binding"/>
    <property type="evidence" value="ECO:0007669"/>
    <property type="project" value="UniProtKB-KW"/>
</dbReference>
<dbReference type="STRING" id="1781255.BH720_16575"/>
<dbReference type="REBASE" id="172443">
    <property type="entry name" value="M1.DspB1220ORF16575P"/>
</dbReference>
<comment type="similarity">
    <text evidence="1">Belongs to the N(4)/N(6)-methyltransferase family. N(4) subfamily.</text>
</comment>
<dbReference type="InterPro" id="IPR029063">
    <property type="entry name" value="SAM-dependent_MTases_sf"/>
</dbReference>
<keyword evidence="3 10" id="KW-0489">Methyltransferase</keyword>
<feature type="domain" description="DNA methylase N-4/N-6" evidence="9">
    <location>
        <begin position="63"/>
        <end position="102"/>
    </location>
</feature>
<dbReference type="GO" id="GO:0015667">
    <property type="term" value="F:site-specific DNA-methyltransferase (cytosine-N4-specific) activity"/>
    <property type="evidence" value="ECO:0007669"/>
    <property type="project" value="UniProtKB-EC"/>
</dbReference>
<keyword evidence="5" id="KW-0949">S-adenosyl-L-methionine</keyword>
<dbReference type="AlphaFoldDB" id="A0A1E5QHF5"/>
<evidence type="ECO:0000256" key="7">
    <source>
        <dbReference type="ARBA" id="ARBA00023125"/>
    </source>
</evidence>
<evidence type="ECO:0000256" key="4">
    <source>
        <dbReference type="ARBA" id="ARBA00022679"/>
    </source>
</evidence>
<dbReference type="InterPro" id="IPR002941">
    <property type="entry name" value="DNA_methylase_N4/N6"/>
</dbReference>
<dbReference type="EC" id="2.1.1.113" evidence="2"/>
<evidence type="ECO:0000256" key="3">
    <source>
        <dbReference type="ARBA" id="ARBA00022603"/>
    </source>
</evidence>
<evidence type="ECO:0000256" key="5">
    <source>
        <dbReference type="ARBA" id="ARBA00022691"/>
    </source>
</evidence>
<evidence type="ECO:0000256" key="6">
    <source>
        <dbReference type="ARBA" id="ARBA00022747"/>
    </source>
</evidence>
<gene>
    <name evidence="10" type="ORF">BH720_16575</name>
</gene>
<dbReference type="Pfam" id="PF01555">
    <property type="entry name" value="N6_N4_Mtase"/>
    <property type="match status" value="1"/>
</dbReference>
<keyword evidence="4" id="KW-0808">Transferase</keyword>